<dbReference type="EMBL" id="OK149171">
    <property type="protein sequence ID" value="UCR75494.1"/>
    <property type="molecule type" value="Genomic_DNA"/>
</dbReference>
<reference evidence="1" key="1">
    <citation type="submission" date="2021-09" db="EMBL/GenBank/DDBJ databases">
        <title>Complete genome analysis of a novel Alcaligenes phage vB_Af_QDWS595.</title>
        <authorList>
            <person name="Jing Y."/>
            <person name="Wang J."/>
        </authorList>
    </citation>
    <scope>NUCLEOTIDE SEQUENCE</scope>
</reference>
<dbReference type="InterPro" id="IPR036278">
    <property type="entry name" value="Sialidase_sf"/>
</dbReference>
<organism evidence="1 2">
    <name type="scientific">Alcaligenes phage vB_Af_QDWS595</name>
    <dbReference type="NCBI Taxonomy" id="2877946"/>
    <lineage>
        <taxon>Viruses</taxon>
        <taxon>Duplodnaviria</taxon>
        <taxon>Heunggongvirae</taxon>
        <taxon>Uroviricota</taxon>
        <taxon>Caudoviricetes</taxon>
        <taxon>Schitoviridae</taxon>
        <taxon>Petruschkyvirus</taxon>
        <taxon>Petruschkyvirus QDWS595</taxon>
    </lineage>
</organism>
<protein>
    <submittedName>
        <fullName evidence="1">Uncharacterized protein</fullName>
    </submittedName>
</protein>
<gene>
    <name evidence="1" type="ORF">vBAfaPQDWS595_10</name>
</gene>
<accession>A0AAE9BZW5</accession>
<keyword evidence="2" id="KW-1185">Reference proteome</keyword>
<dbReference type="Proteomes" id="UP000827952">
    <property type="component" value="Segment"/>
</dbReference>
<dbReference type="SUPFAM" id="SSF50939">
    <property type="entry name" value="Sialidases"/>
    <property type="match status" value="1"/>
</dbReference>
<evidence type="ECO:0000313" key="2">
    <source>
        <dbReference type="Proteomes" id="UP000827952"/>
    </source>
</evidence>
<sequence>MGLKMGIGNIQNPYQTDYTGLVDQQLGTAYLVVKEMVKNLGLLNQVSHYMPQLVSIGNAIDELLELEVNLPTLNKLAELIDEIIALAPHIINVSNVSDEIVNVDDSLGDIINVSNNIGLIEDASSLLNSLSEDTGASKVGTLNGSTVQEYLDSLTLNLNNFKTLLQEPVGSNSVGYDPNYNYQIGSIGRAIKDIPSTLDPAGTAAALIDTHNHEANAHPELTSFITAEANRAESAAQAATVNSNVYDTVADGMAASSDGEYFLVVGSNANEIARLFKRVNSGSSSLIGSYPAKSYVDTKANIASPQFTGSPKAPSSNTDYTENLQLANLFTVQSLTRVHRAVNLDVDLNGVMVLNQAQSRSPVLSFTGDTTKDVIVEFPTDGAGYTRILRHAGQGNGIITFKHTGQSTSIALSRGDVVLTISTGNTLIRVGVEPAQVRDILSELDSLKNKELGSSGDESISYMGLYVPGVYYKKGDGVKFGNDYYRVKDLDEITNNMVKNPRFNQNGSGWQGVGNKLIQRGNGTYHLVTSGDKPAGQLILGQNVDQNVPTKPGDIWSASITVENRSTSPITVRLGLFFAGSTVVYSADRTIPASTAITVKHENVAATPGSNGVRITLNLSDGSGVPDGTEIILSKPIFNRGSTVLNYFDGSFPAEEGITYSWDGTVDQSISKKTVKIDKAILGSPGIDQNWTKYIGDLGSSGETENRPIGEYHPQYIEKSGSLIMNYMTRDRTIGFNWGSSALNITYDDGETWEQLHNFAGSQTTFIREMENGELLVGVSKTGFAEVYLSSGFRKGTPVSWSKVLQSHSTYTNFAAAWGVFDEGNMILLIDYGGKAGMPFGSSPKVPDGENARYAYMSLDFGKTWKIIFDLNEWAISNGYATPDENGKPQARGFHCHGIAFDKWWDRIWITFGDNATVAGLNSCGGTCYSDDFGKTWKAANWGKDSQHISPSNSRHQLVGIFPMEKCVLFGTDSSPNGIHRIDRSQGKHVAGEYIIDVAYAYSEETLLTHLCQGIYQAKHLPNQPVIFAFGAEGQSRKSFMVATYDGYNFKLIWESPVNNARGHGIRLVAGPTRQGNLVARLIDSIDGVVKQYQLIGECPTY</sequence>
<proteinExistence type="predicted"/>
<name>A0AAE9BZW5_9CAUD</name>
<evidence type="ECO:0000313" key="1">
    <source>
        <dbReference type="EMBL" id="UCR75494.1"/>
    </source>
</evidence>